<reference evidence="1" key="1">
    <citation type="journal article" date="2014" name="Front. Microbiol.">
        <title>High frequency of phylogenetically diverse reductive dehalogenase-homologous genes in deep subseafloor sedimentary metagenomes.</title>
        <authorList>
            <person name="Kawai M."/>
            <person name="Futagami T."/>
            <person name="Toyoda A."/>
            <person name="Takaki Y."/>
            <person name="Nishi S."/>
            <person name="Hori S."/>
            <person name="Arai W."/>
            <person name="Tsubouchi T."/>
            <person name="Morono Y."/>
            <person name="Uchiyama I."/>
            <person name="Ito T."/>
            <person name="Fujiyama A."/>
            <person name="Inagaki F."/>
            <person name="Takami H."/>
        </authorList>
    </citation>
    <scope>NUCLEOTIDE SEQUENCE</scope>
    <source>
        <strain evidence="1">Expedition CK06-06</strain>
    </source>
</reference>
<protein>
    <submittedName>
        <fullName evidence="1">Uncharacterized protein</fullName>
    </submittedName>
</protein>
<comment type="caution">
    <text evidence="1">The sequence shown here is derived from an EMBL/GenBank/DDBJ whole genome shotgun (WGS) entry which is preliminary data.</text>
</comment>
<accession>X1PRC7</accession>
<proteinExistence type="predicted"/>
<feature type="non-terminal residue" evidence="1">
    <location>
        <position position="1"/>
    </location>
</feature>
<dbReference type="AlphaFoldDB" id="X1PRC7"/>
<gene>
    <name evidence="1" type="ORF">S06H3_53800</name>
</gene>
<organism evidence="1">
    <name type="scientific">marine sediment metagenome</name>
    <dbReference type="NCBI Taxonomy" id="412755"/>
    <lineage>
        <taxon>unclassified sequences</taxon>
        <taxon>metagenomes</taxon>
        <taxon>ecological metagenomes</taxon>
    </lineage>
</organism>
<name>X1PRC7_9ZZZZ</name>
<sequence>FKQAKVFLQSVKVCLTLGAKVVNASRGRPSYLLA</sequence>
<evidence type="ECO:0000313" key="1">
    <source>
        <dbReference type="EMBL" id="GAI58403.1"/>
    </source>
</evidence>
<dbReference type="EMBL" id="BARV01034339">
    <property type="protein sequence ID" value="GAI58403.1"/>
    <property type="molecule type" value="Genomic_DNA"/>
</dbReference>